<dbReference type="AlphaFoldDB" id="A0A5D8QEV0"/>
<evidence type="ECO:0000313" key="1">
    <source>
        <dbReference type="EMBL" id="TZE82699.1"/>
    </source>
</evidence>
<reference evidence="1 2" key="1">
    <citation type="submission" date="2019-08" db="EMBL/GenBank/DDBJ databases">
        <title>Calorimonas adulescens gen. nov., sp. nov., an anaerobic thermophilic bacterium from Sakhalin hot spring.</title>
        <authorList>
            <person name="Khomyakova M.A."/>
            <person name="Merkel A.Y."/>
            <person name="Novikov A."/>
            <person name="Bonch-Osmolovskaya E.A."/>
            <person name="Slobodkin A.I."/>
        </authorList>
    </citation>
    <scope>NUCLEOTIDE SEQUENCE [LARGE SCALE GENOMIC DNA]</scope>
    <source>
        <strain evidence="1 2">A05MB</strain>
    </source>
</reference>
<dbReference type="Proteomes" id="UP000322976">
    <property type="component" value="Unassembled WGS sequence"/>
</dbReference>
<dbReference type="EMBL" id="VTPS01000004">
    <property type="protein sequence ID" value="TZE82699.1"/>
    <property type="molecule type" value="Genomic_DNA"/>
</dbReference>
<organism evidence="1 2">
    <name type="scientific">Calorimonas adulescens</name>
    <dbReference type="NCBI Taxonomy" id="2606906"/>
    <lineage>
        <taxon>Bacteria</taxon>
        <taxon>Bacillati</taxon>
        <taxon>Bacillota</taxon>
        <taxon>Clostridia</taxon>
        <taxon>Thermoanaerobacterales</taxon>
        <taxon>Thermoanaerobacteraceae</taxon>
        <taxon>Calorimonas</taxon>
    </lineage>
</organism>
<sequence>MAEYLIVDGYNIINSWPELIDLSNVSLEAARDKLIEIMSNYQGYTGIRVIIVFDAHYVKGSVEKHIYLNGMEVVYTKEGESADHYIEKLVHRISSNHTIRVATSDWIEQQVVLAGGGVRVSALELLKLVENTNRKINRDIKNNELKNTTTLTDKLDPCVYEKLEKIRRNANNA</sequence>
<keyword evidence="2" id="KW-1185">Reference proteome</keyword>
<evidence type="ECO:0000313" key="2">
    <source>
        <dbReference type="Proteomes" id="UP000322976"/>
    </source>
</evidence>
<dbReference type="Pfam" id="PF05991">
    <property type="entry name" value="NYN_YacP"/>
    <property type="match status" value="1"/>
</dbReference>
<name>A0A5D8QEV0_9THEO</name>
<dbReference type="PANTHER" id="PTHR34547:SF1">
    <property type="entry name" value="YACP-LIKE NYN DOMAIN PROTEIN"/>
    <property type="match status" value="1"/>
</dbReference>
<gene>
    <name evidence="1" type="ORF">FWJ32_03610</name>
</gene>
<dbReference type="PANTHER" id="PTHR34547">
    <property type="entry name" value="YACP-LIKE NYN DOMAIN PROTEIN"/>
    <property type="match status" value="1"/>
</dbReference>
<dbReference type="RefSeq" id="WP_149544614.1">
    <property type="nucleotide sequence ID" value="NZ_VTPS01000004.1"/>
</dbReference>
<proteinExistence type="predicted"/>
<protein>
    <submittedName>
        <fullName evidence="1">NYN domain-containing protein</fullName>
    </submittedName>
</protein>
<comment type="caution">
    <text evidence="1">The sequence shown here is derived from an EMBL/GenBank/DDBJ whole genome shotgun (WGS) entry which is preliminary data.</text>
</comment>
<dbReference type="CDD" id="cd10912">
    <property type="entry name" value="PIN_YacP-like"/>
    <property type="match status" value="1"/>
</dbReference>
<accession>A0A5D8QEV0</accession>
<dbReference type="InterPro" id="IPR010298">
    <property type="entry name" value="YacP-like"/>
</dbReference>